<evidence type="ECO:0000313" key="2">
    <source>
        <dbReference type="EMBL" id="MDN3918867.1"/>
    </source>
</evidence>
<organism evidence="2 3">
    <name type="scientific">Roseateles violae</name>
    <dbReference type="NCBI Taxonomy" id="3058042"/>
    <lineage>
        <taxon>Bacteria</taxon>
        <taxon>Pseudomonadati</taxon>
        <taxon>Pseudomonadota</taxon>
        <taxon>Betaproteobacteria</taxon>
        <taxon>Burkholderiales</taxon>
        <taxon>Sphaerotilaceae</taxon>
        <taxon>Roseateles</taxon>
    </lineage>
</organism>
<comment type="caution">
    <text evidence="2">The sequence shown here is derived from an EMBL/GenBank/DDBJ whole genome shotgun (WGS) entry which is preliminary data.</text>
</comment>
<gene>
    <name evidence="2" type="ORF">QWJ38_01125</name>
</gene>
<protein>
    <submittedName>
        <fullName evidence="2">Uncharacterized protein</fullName>
    </submittedName>
</protein>
<feature type="chain" id="PRO_5047296016" evidence="1">
    <location>
        <begin position="25"/>
        <end position="562"/>
    </location>
</feature>
<keyword evidence="1" id="KW-0732">Signal</keyword>
<accession>A0ABT8DKE8</accession>
<dbReference type="EMBL" id="JAUHHC010000001">
    <property type="protein sequence ID" value="MDN3918867.1"/>
    <property type="molecule type" value="Genomic_DNA"/>
</dbReference>
<sequence>MLKIPSTTAVASACLSLFSGLALVACGGGSGEAGDPPAATPASTTLTLAGTAAQGAAMAGAAIGIKCASGTASLSAGSDGSYSAALTDASLPCVVRAVSADGKTSYHSLQAGSGAATASYTVNISPLTELLVASVAGAAPDAYYTGFGATTTLSTATVTQAVNGLATLLAGVVDLGGANPIADPLAVGNALDQKIDALNAALTAAHTSLAELTSAVATDPGAGDAVKRLVQPVASSCASLRSGKFRMISPFEQDPPWRAHVLSLNAQTLGVSVFDGSTGTLAADPAHACSFSISDDEGSVQLMVSSAGVIMGFHKGGVPITFGLPEQTLPLSELAGTWNLIRTEALDDGSGKLSMPTEVTVDASGQITAFAECPGSGACTPGSGPFPTIRANAAGGFDVVEGGEVTDRVYLFKTESGSKMLVSLSSDGKAFNVGTPKKATALPTVDASNSFWDFSMTGKLALSAPALQAQRIVSVDAANQRYARIFTAAEGAALDRVDSFSINSPREGWRTRAQGDCTLKGAPVNCLGVFVLPLQGMGITLNTTIGASTAATSRLGFSVNAP</sequence>
<keyword evidence="3" id="KW-1185">Reference proteome</keyword>
<evidence type="ECO:0000256" key="1">
    <source>
        <dbReference type="SAM" id="SignalP"/>
    </source>
</evidence>
<feature type="signal peptide" evidence="1">
    <location>
        <begin position="1"/>
        <end position="24"/>
    </location>
</feature>
<dbReference type="RefSeq" id="WP_290357195.1">
    <property type="nucleotide sequence ID" value="NZ_JAUHHC010000001.1"/>
</dbReference>
<name>A0ABT8DKE8_9BURK</name>
<dbReference type="PROSITE" id="PS51257">
    <property type="entry name" value="PROKAR_LIPOPROTEIN"/>
    <property type="match status" value="1"/>
</dbReference>
<proteinExistence type="predicted"/>
<dbReference type="Proteomes" id="UP001228044">
    <property type="component" value="Unassembled WGS sequence"/>
</dbReference>
<evidence type="ECO:0000313" key="3">
    <source>
        <dbReference type="Proteomes" id="UP001228044"/>
    </source>
</evidence>
<reference evidence="2 3" key="1">
    <citation type="submission" date="2023-06" db="EMBL/GenBank/DDBJ databases">
        <title>Pelomonas sp. PFR6 16S ribosomal RNA gene Genome sequencing and assembly.</title>
        <authorList>
            <person name="Woo H."/>
        </authorList>
    </citation>
    <scope>NUCLEOTIDE SEQUENCE [LARGE SCALE GENOMIC DNA]</scope>
    <source>
        <strain evidence="2 3">PFR6</strain>
    </source>
</reference>